<protein>
    <submittedName>
        <fullName evidence="3">Uncharacterized protein</fullName>
    </submittedName>
</protein>
<sequence length="335" mass="36930">MMLAARPQLLLLLCQFTFRLSGGKRLYCSDLNAKKVLCAVEDYVPTGKSGRRMQTLTHLISHDVTTVIINAPTDAPSPPPFKIGPFKFARKGSVRVERNMTELRFRSGSCGIKYSQAVVILPHACVRVPGLLMLTGQTIFSLPKYEGNYVCQGTTCEGLILRAVSAIPLPARDPGVKFTFTSHTPEVSVEVVSQRTSSLTGTIKDLHYIKRGRYLDEEVETVKFNGAWEGKSCPLESEGFQDPSTSRFGEAFVIAVDSEYVLFVKRKDEFMILREGDREAVGDDGWVLVDPSDQAADPSSERTATSSNEEEDWLLVSSSAFVSPRSGIVGDHQPE</sequence>
<accession>A0A7J6LYA1</accession>
<comment type="caution">
    <text evidence="3">The sequence shown here is derived from an EMBL/GenBank/DDBJ whole genome shotgun (WGS) entry which is preliminary data.</text>
</comment>
<name>A0A7J6LYA1_PEROL</name>
<reference evidence="3 4" key="1">
    <citation type="submission" date="2020-04" db="EMBL/GenBank/DDBJ databases">
        <title>Perkinsus olseni comparative genomics.</title>
        <authorList>
            <person name="Bogema D.R."/>
        </authorList>
    </citation>
    <scope>NUCLEOTIDE SEQUENCE [LARGE SCALE GENOMIC DNA]</scope>
    <source>
        <strain evidence="3">ATCC PRA-179</strain>
    </source>
</reference>
<organism evidence="3 4">
    <name type="scientific">Perkinsus olseni</name>
    <name type="common">Perkinsus atlanticus</name>
    <dbReference type="NCBI Taxonomy" id="32597"/>
    <lineage>
        <taxon>Eukaryota</taxon>
        <taxon>Sar</taxon>
        <taxon>Alveolata</taxon>
        <taxon>Perkinsozoa</taxon>
        <taxon>Perkinsea</taxon>
        <taxon>Perkinsida</taxon>
        <taxon>Perkinsidae</taxon>
        <taxon>Perkinsus</taxon>
    </lineage>
</organism>
<evidence type="ECO:0000256" key="2">
    <source>
        <dbReference type="SAM" id="SignalP"/>
    </source>
</evidence>
<proteinExistence type="predicted"/>
<dbReference type="EMBL" id="JABAHT010000121">
    <property type="protein sequence ID" value="KAF4664258.1"/>
    <property type="molecule type" value="Genomic_DNA"/>
</dbReference>
<evidence type="ECO:0000313" key="3">
    <source>
        <dbReference type="EMBL" id="KAF4664258.1"/>
    </source>
</evidence>
<dbReference type="AlphaFoldDB" id="A0A7J6LYA1"/>
<feature type="region of interest" description="Disordered" evidence="1">
    <location>
        <begin position="284"/>
        <end position="311"/>
    </location>
</feature>
<dbReference type="Proteomes" id="UP000570595">
    <property type="component" value="Unassembled WGS sequence"/>
</dbReference>
<evidence type="ECO:0000256" key="1">
    <source>
        <dbReference type="SAM" id="MobiDB-lite"/>
    </source>
</evidence>
<gene>
    <name evidence="3" type="ORF">FOZ61_000986</name>
</gene>
<feature type="signal peptide" evidence="2">
    <location>
        <begin position="1"/>
        <end position="23"/>
    </location>
</feature>
<keyword evidence="2" id="KW-0732">Signal</keyword>
<feature type="chain" id="PRO_5029741631" evidence="2">
    <location>
        <begin position="24"/>
        <end position="335"/>
    </location>
</feature>
<evidence type="ECO:0000313" key="4">
    <source>
        <dbReference type="Proteomes" id="UP000570595"/>
    </source>
</evidence>